<proteinExistence type="predicted"/>
<protein>
    <submittedName>
        <fullName evidence="2">Uncharacterized protein</fullName>
    </submittedName>
</protein>
<keyword evidence="1" id="KW-1133">Transmembrane helix</keyword>
<reference evidence="2 3" key="1">
    <citation type="submission" date="2023-03" db="EMBL/GenBank/DDBJ databases">
        <title>Bacillus Genome Sequencing.</title>
        <authorList>
            <person name="Dunlap C."/>
        </authorList>
    </citation>
    <scope>NUCLEOTIDE SEQUENCE [LARGE SCALE GENOMIC DNA]</scope>
    <source>
        <strain evidence="2 3">NRS-1717</strain>
    </source>
</reference>
<accession>A0ABU6P1X9</accession>
<name>A0ABU6P1X9_9BACI</name>
<sequence>MNYPIYIIQLVFSTIGFLFFSFLAGIIGSYAIEYKKDPTIIDRALYAFQASSYPYIASAFLLWVIIVIVIMFLKLKQKRKNNKNLSQ</sequence>
<feature type="transmembrane region" description="Helical" evidence="1">
    <location>
        <begin position="52"/>
        <end position="73"/>
    </location>
</feature>
<dbReference type="EMBL" id="JARTFS010000012">
    <property type="protein sequence ID" value="MED4402519.1"/>
    <property type="molecule type" value="Genomic_DNA"/>
</dbReference>
<gene>
    <name evidence="2" type="ORF">P9271_14470</name>
</gene>
<keyword evidence="3" id="KW-1185">Reference proteome</keyword>
<dbReference type="RefSeq" id="WP_066233682.1">
    <property type="nucleotide sequence ID" value="NZ_JARTFQ010000005.1"/>
</dbReference>
<evidence type="ECO:0000313" key="2">
    <source>
        <dbReference type="EMBL" id="MED4402519.1"/>
    </source>
</evidence>
<evidence type="ECO:0000313" key="3">
    <source>
        <dbReference type="Proteomes" id="UP001342826"/>
    </source>
</evidence>
<dbReference type="GeneID" id="301142551"/>
<keyword evidence="1" id="KW-0472">Membrane</keyword>
<organism evidence="2 3">
    <name type="scientific">Metabacillus fastidiosus</name>
    <dbReference type="NCBI Taxonomy" id="1458"/>
    <lineage>
        <taxon>Bacteria</taxon>
        <taxon>Bacillati</taxon>
        <taxon>Bacillota</taxon>
        <taxon>Bacilli</taxon>
        <taxon>Bacillales</taxon>
        <taxon>Bacillaceae</taxon>
        <taxon>Metabacillus</taxon>
    </lineage>
</organism>
<evidence type="ECO:0000256" key="1">
    <source>
        <dbReference type="SAM" id="Phobius"/>
    </source>
</evidence>
<feature type="transmembrane region" description="Helical" evidence="1">
    <location>
        <begin position="7"/>
        <end position="32"/>
    </location>
</feature>
<dbReference type="Proteomes" id="UP001342826">
    <property type="component" value="Unassembled WGS sequence"/>
</dbReference>
<comment type="caution">
    <text evidence="2">The sequence shown here is derived from an EMBL/GenBank/DDBJ whole genome shotgun (WGS) entry which is preliminary data.</text>
</comment>
<keyword evidence="1" id="KW-0812">Transmembrane</keyword>